<evidence type="ECO:0000313" key="1">
    <source>
        <dbReference type="EMBL" id="EGH25744.1"/>
    </source>
</evidence>
<dbReference type="Proteomes" id="UP000003465">
    <property type="component" value="Unassembled WGS sequence"/>
</dbReference>
<evidence type="ECO:0000313" key="2">
    <source>
        <dbReference type="Proteomes" id="UP000003465"/>
    </source>
</evidence>
<protein>
    <submittedName>
        <fullName evidence="1">Autotransporting lipase</fullName>
    </submittedName>
</protein>
<dbReference type="AlphaFoldDB" id="A0A656GJE6"/>
<dbReference type="GO" id="GO:0016788">
    <property type="term" value="F:hydrolase activity, acting on ester bonds"/>
    <property type="evidence" value="ECO:0007669"/>
    <property type="project" value="UniProtKB-ARBA"/>
</dbReference>
<gene>
    <name evidence="1" type="ORF">PSYMO_31767</name>
</gene>
<accession>A0A656GJE6</accession>
<name>A0A656GJE6_PSEA0</name>
<proteinExistence type="predicted"/>
<organism evidence="1 2">
    <name type="scientific">Pseudomonas amygdali pv. mori str. 301020</name>
    <dbReference type="NCBI Taxonomy" id="629261"/>
    <lineage>
        <taxon>Bacteria</taxon>
        <taxon>Pseudomonadati</taxon>
        <taxon>Pseudomonadota</taxon>
        <taxon>Gammaproteobacteria</taxon>
        <taxon>Pseudomonadales</taxon>
        <taxon>Pseudomonadaceae</taxon>
        <taxon>Pseudomonas</taxon>
        <taxon>Pseudomonas amygdali</taxon>
    </lineage>
</organism>
<comment type="caution">
    <text evidence="1">The sequence shown here is derived from an EMBL/GenBank/DDBJ whole genome shotgun (WGS) entry which is preliminary data.</text>
</comment>
<dbReference type="Gene3D" id="3.40.50.1110">
    <property type="entry name" value="SGNH hydrolase"/>
    <property type="match status" value="1"/>
</dbReference>
<dbReference type="EMBL" id="AEAG01001570">
    <property type="protein sequence ID" value="EGH25744.1"/>
    <property type="molecule type" value="Genomic_DNA"/>
</dbReference>
<reference evidence="1 2" key="1">
    <citation type="journal article" date="2011" name="PLoS Pathog.">
        <title>Dynamic evolution of pathogenicity revealed by sequencing and comparative genomics of 19 Pseudomonas syringae isolates.</title>
        <authorList>
            <person name="Baltrus D.A."/>
            <person name="Nishimura M.T."/>
            <person name="Romanchuk A."/>
            <person name="Chang J.H."/>
            <person name="Mukhtar M.S."/>
            <person name="Cherkis K."/>
            <person name="Roach J."/>
            <person name="Grant S.R."/>
            <person name="Jones C.D."/>
            <person name="Dangl J.L."/>
        </authorList>
    </citation>
    <scope>NUCLEOTIDE SEQUENCE [LARGE SCALE GENOMIC DNA]</scope>
    <source>
        <strain evidence="1 2">301020</strain>
    </source>
</reference>
<feature type="non-terminal residue" evidence="1">
    <location>
        <position position="74"/>
    </location>
</feature>
<sequence>MFFNDRVHPTEAGQRLLADYAYSLLSAPWEITLLPEMANGTLRMHQDEIRAQWLSDWGNWQGVGQWQSIIAAGG</sequence>
<dbReference type="InterPro" id="IPR036514">
    <property type="entry name" value="SGNH_hydro_sf"/>
</dbReference>